<accession>A0A2W2C6V3</accession>
<protein>
    <submittedName>
        <fullName evidence="2">Sugar ABC transporter substrate-binding protein</fullName>
    </submittedName>
</protein>
<evidence type="ECO:0000313" key="3">
    <source>
        <dbReference type="Proteomes" id="UP000248764"/>
    </source>
</evidence>
<dbReference type="PANTHER" id="PTHR43649">
    <property type="entry name" value="ARABINOSE-BINDING PROTEIN-RELATED"/>
    <property type="match status" value="1"/>
</dbReference>
<dbReference type="InterPro" id="IPR050490">
    <property type="entry name" value="Bact_solute-bd_prot1"/>
</dbReference>
<organism evidence="2 3">
    <name type="scientific">Jiangella anatolica</name>
    <dbReference type="NCBI Taxonomy" id="2670374"/>
    <lineage>
        <taxon>Bacteria</taxon>
        <taxon>Bacillati</taxon>
        <taxon>Actinomycetota</taxon>
        <taxon>Actinomycetes</taxon>
        <taxon>Jiangellales</taxon>
        <taxon>Jiangellaceae</taxon>
        <taxon>Jiangella</taxon>
    </lineage>
</organism>
<dbReference type="PANTHER" id="PTHR43649:SF12">
    <property type="entry name" value="DIACETYLCHITOBIOSE BINDING PROTEIN DASA"/>
    <property type="match status" value="1"/>
</dbReference>
<dbReference type="Proteomes" id="UP000248764">
    <property type="component" value="Unassembled WGS sequence"/>
</dbReference>
<dbReference type="InterPro" id="IPR006059">
    <property type="entry name" value="SBP"/>
</dbReference>
<name>A0A2W2C6V3_9ACTN</name>
<keyword evidence="3" id="KW-1185">Reference proteome</keyword>
<evidence type="ECO:0000256" key="1">
    <source>
        <dbReference type="SAM" id="SignalP"/>
    </source>
</evidence>
<evidence type="ECO:0000313" key="2">
    <source>
        <dbReference type="EMBL" id="PZF83827.1"/>
    </source>
</evidence>
<keyword evidence="1" id="KW-0732">Signal</keyword>
<gene>
    <name evidence="2" type="ORF">C1I92_11120</name>
</gene>
<reference evidence="2 3" key="1">
    <citation type="submission" date="2018-01" db="EMBL/GenBank/DDBJ databases">
        <title>Draft genome sequence of Jiangella sp. GTF31.</title>
        <authorList>
            <person name="Sahin N."/>
            <person name="Ay H."/>
            <person name="Saygin H."/>
        </authorList>
    </citation>
    <scope>NUCLEOTIDE SEQUENCE [LARGE SCALE GENOMIC DNA]</scope>
    <source>
        <strain evidence="2 3">GTF31</strain>
    </source>
</reference>
<dbReference type="Pfam" id="PF13416">
    <property type="entry name" value="SBP_bac_8"/>
    <property type="match status" value="1"/>
</dbReference>
<feature type="chain" id="PRO_5038795922" evidence="1">
    <location>
        <begin position="17"/>
        <end position="427"/>
    </location>
</feature>
<dbReference type="Gene3D" id="3.40.190.10">
    <property type="entry name" value="Periplasmic binding protein-like II"/>
    <property type="match status" value="2"/>
</dbReference>
<sequence length="427" mass="43945">MGCAVVAALMSLAVVAGCGRSADTSGTSGGEPAAQAIDDSPATGEIQVWAFGSEGEALETIAADFEVENPDADVVITPVPNDELPRKVDAALATGNVPDIVQPSTALPTYVATGGLAEVPDGVMDPAGFFPAAVDAGAVDGVQYAVPWYVTVQALYFRTDLVEAAGVEPPEAWEDMAAFSQAVGSEGAEFGYAAPFDPSGSWNLILPLIYQHGGAVVDDGEFRLDTAEVVEALTTYQDLFTSGAASTEWAPTQLGETESAVADGRIGSYTSGSFAYGFLKQTAEAAGFDPALIGIAPLPGGPAGNSSYLGGSGLSVFEEAPNADGAWKFIRYLTQPEVQAAFFEAAGVLPAATAAWDESPLTADPQLDVFRSSLEIALAPPTITTWLEVRTMMSEIGEQLARGAISPEDAAAQLQQQAESIGTGQTS</sequence>
<dbReference type="EMBL" id="POTW01000021">
    <property type="protein sequence ID" value="PZF83827.1"/>
    <property type="molecule type" value="Genomic_DNA"/>
</dbReference>
<proteinExistence type="predicted"/>
<dbReference type="SUPFAM" id="SSF53850">
    <property type="entry name" value="Periplasmic binding protein-like II"/>
    <property type="match status" value="1"/>
</dbReference>
<comment type="caution">
    <text evidence="2">The sequence shown here is derived from an EMBL/GenBank/DDBJ whole genome shotgun (WGS) entry which is preliminary data.</text>
</comment>
<dbReference type="AlphaFoldDB" id="A0A2W2C6V3"/>
<feature type="signal peptide" evidence="1">
    <location>
        <begin position="1"/>
        <end position="16"/>
    </location>
</feature>